<dbReference type="AlphaFoldDB" id="A0A8T1UE01"/>
<feature type="transmembrane region" description="Helical" evidence="1">
    <location>
        <begin position="80"/>
        <end position="98"/>
    </location>
</feature>
<sequence length="194" mass="22914">MRESKTAWVGNVKHAVTSKQRLVHRGNEKADVKTERSQTRRNHFTISIWSTAKSLRYVLTAEERQQFVHETCRVLRRVKFLLLIEYTAVMVPIVYVYHLPNRKYFPYLNEMSKTDLNNTIRNVWIYGTLQLLSFILLLVALNRRFRLAPGTILRFDLGNEWRVVQGQFVLWIIYVLQSSIQHVGTCLLVKYCRG</sequence>
<organism evidence="2 3">
    <name type="scientific">Phytophthora cactorum</name>
    <dbReference type="NCBI Taxonomy" id="29920"/>
    <lineage>
        <taxon>Eukaryota</taxon>
        <taxon>Sar</taxon>
        <taxon>Stramenopiles</taxon>
        <taxon>Oomycota</taxon>
        <taxon>Peronosporomycetes</taxon>
        <taxon>Peronosporales</taxon>
        <taxon>Peronosporaceae</taxon>
        <taxon>Phytophthora</taxon>
    </lineage>
</organism>
<feature type="transmembrane region" description="Helical" evidence="1">
    <location>
        <begin position="123"/>
        <end position="141"/>
    </location>
</feature>
<protein>
    <submittedName>
        <fullName evidence="2">Uncharacterized protein</fullName>
    </submittedName>
</protein>
<gene>
    <name evidence="2" type="ORF">JG687_00007973</name>
</gene>
<evidence type="ECO:0000313" key="2">
    <source>
        <dbReference type="EMBL" id="KAG6960906.1"/>
    </source>
</evidence>
<dbReference type="OrthoDB" id="124091at2759"/>
<evidence type="ECO:0000313" key="3">
    <source>
        <dbReference type="Proteomes" id="UP000688947"/>
    </source>
</evidence>
<reference evidence="2" key="1">
    <citation type="submission" date="2021-01" db="EMBL/GenBank/DDBJ databases">
        <title>Phytophthora aleatoria, a newly-described species from Pinus radiata is distinct from Phytophthora cactorum isolates based on comparative genomics.</title>
        <authorList>
            <person name="Mcdougal R."/>
            <person name="Panda P."/>
            <person name="Williams N."/>
            <person name="Studholme D.J."/>
        </authorList>
    </citation>
    <scope>NUCLEOTIDE SEQUENCE</scope>
    <source>
        <strain evidence="2">NZFS 3830</strain>
    </source>
</reference>
<dbReference type="EMBL" id="JAENGZ010000368">
    <property type="protein sequence ID" value="KAG6960906.1"/>
    <property type="molecule type" value="Genomic_DNA"/>
</dbReference>
<keyword evidence="1" id="KW-0812">Transmembrane</keyword>
<name>A0A8T1UE01_9STRA</name>
<accession>A0A8T1UE01</accession>
<proteinExistence type="predicted"/>
<keyword evidence="1" id="KW-1133">Transmembrane helix</keyword>
<dbReference type="Proteomes" id="UP000688947">
    <property type="component" value="Unassembled WGS sequence"/>
</dbReference>
<keyword evidence="1" id="KW-0472">Membrane</keyword>
<evidence type="ECO:0000256" key="1">
    <source>
        <dbReference type="SAM" id="Phobius"/>
    </source>
</evidence>
<comment type="caution">
    <text evidence="2">The sequence shown here is derived from an EMBL/GenBank/DDBJ whole genome shotgun (WGS) entry which is preliminary data.</text>
</comment>